<dbReference type="STRING" id="568860.SAMN05421811_103763"/>
<dbReference type="Proteomes" id="UP000199361">
    <property type="component" value="Unassembled WGS sequence"/>
</dbReference>
<gene>
    <name evidence="2" type="ORF">SAMN05421811_103763</name>
</gene>
<evidence type="ECO:0000256" key="1">
    <source>
        <dbReference type="SAM" id="MobiDB-lite"/>
    </source>
</evidence>
<dbReference type="RefSeq" id="WP_091080496.1">
    <property type="nucleotide sequence ID" value="NZ_FOHX01000003.1"/>
</dbReference>
<organism evidence="2 3">
    <name type="scientific">Nonomuraea wenchangensis</name>
    <dbReference type="NCBI Taxonomy" id="568860"/>
    <lineage>
        <taxon>Bacteria</taxon>
        <taxon>Bacillati</taxon>
        <taxon>Actinomycetota</taxon>
        <taxon>Actinomycetes</taxon>
        <taxon>Streptosporangiales</taxon>
        <taxon>Streptosporangiaceae</taxon>
        <taxon>Nonomuraea</taxon>
    </lineage>
</organism>
<dbReference type="SUPFAM" id="SSF82607">
    <property type="entry name" value="YbaB-like"/>
    <property type="match status" value="1"/>
</dbReference>
<evidence type="ECO:0000313" key="2">
    <source>
        <dbReference type="EMBL" id="SET66156.1"/>
    </source>
</evidence>
<dbReference type="GO" id="GO:0003677">
    <property type="term" value="F:DNA binding"/>
    <property type="evidence" value="ECO:0007669"/>
    <property type="project" value="UniProtKB-KW"/>
</dbReference>
<accession>A0A1I0G5F5</accession>
<feature type="region of interest" description="Disordered" evidence="1">
    <location>
        <begin position="96"/>
        <end position="126"/>
    </location>
</feature>
<keyword evidence="3" id="KW-1185">Reference proteome</keyword>
<sequence length="126" mass="14272">MVERDLRSGDLELDRLMAEFQASSQEFSEVIGKVGDVVGQAESTDGKIRVRVSSSGQLVGLHLDPRAMRLGSQELAGAIMELSRRATDDAARRLMEVTRPYLEGDRPKDDRSRDDRRGDAWERRRR</sequence>
<dbReference type="InterPro" id="IPR004401">
    <property type="entry name" value="YbaB/EbfC"/>
</dbReference>
<reference evidence="2 3" key="1">
    <citation type="submission" date="2016-10" db="EMBL/GenBank/DDBJ databases">
        <authorList>
            <person name="de Groot N.N."/>
        </authorList>
    </citation>
    <scope>NUCLEOTIDE SEQUENCE [LARGE SCALE GENOMIC DNA]</scope>
    <source>
        <strain evidence="2 3">CGMCC 4.5598</strain>
    </source>
</reference>
<dbReference type="Pfam" id="PF02575">
    <property type="entry name" value="YbaB_DNA_bd"/>
    <property type="match status" value="1"/>
</dbReference>
<dbReference type="Gene3D" id="3.30.1310.10">
    <property type="entry name" value="Nucleoid-associated protein YbaB-like domain"/>
    <property type="match status" value="1"/>
</dbReference>
<dbReference type="EMBL" id="FOHX01000003">
    <property type="protein sequence ID" value="SET66156.1"/>
    <property type="molecule type" value="Genomic_DNA"/>
</dbReference>
<keyword evidence="2" id="KW-0238">DNA-binding</keyword>
<proteinExistence type="predicted"/>
<dbReference type="AlphaFoldDB" id="A0A1I0G5F5"/>
<name>A0A1I0G5F5_9ACTN</name>
<dbReference type="OrthoDB" id="3829223at2"/>
<protein>
    <submittedName>
        <fullName evidence="2">YbaB/EbfC DNA-binding family protein</fullName>
    </submittedName>
</protein>
<evidence type="ECO:0000313" key="3">
    <source>
        <dbReference type="Proteomes" id="UP000199361"/>
    </source>
</evidence>
<dbReference type="InterPro" id="IPR036894">
    <property type="entry name" value="YbaB-like_sf"/>
</dbReference>